<dbReference type="InterPro" id="IPR000048">
    <property type="entry name" value="IQ_motif_EF-hand-BS"/>
</dbReference>
<organism evidence="1 2">
    <name type="scientific">Priapulus caudatus</name>
    <name type="common">Priapulid worm</name>
    <dbReference type="NCBI Taxonomy" id="37621"/>
    <lineage>
        <taxon>Eukaryota</taxon>
        <taxon>Metazoa</taxon>
        <taxon>Ecdysozoa</taxon>
        <taxon>Scalidophora</taxon>
        <taxon>Priapulida</taxon>
        <taxon>Priapulimorpha</taxon>
        <taxon>Priapulimorphida</taxon>
        <taxon>Priapulidae</taxon>
        <taxon>Priapulus</taxon>
    </lineage>
</organism>
<protein>
    <submittedName>
        <fullName evidence="2">Serine/threonine-protein phosphatase with EF-hands 2-like</fullName>
    </submittedName>
</protein>
<evidence type="ECO:0000313" key="2">
    <source>
        <dbReference type="RefSeq" id="XP_014673399.1"/>
    </source>
</evidence>
<dbReference type="PROSITE" id="PS50096">
    <property type="entry name" value="IQ"/>
    <property type="match status" value="1"/>
</dbReference>
<gene>
    <name evidence="2" type="primary">LOC106813705</name>
</gene>
<dbReference type="Pfam" id="PF00612">
    <property type="entry name" value="IQ"/>
    <property type="match status" value="1"/>
</dbReference>
<dbReference type="Proteomes" id="UP000695022">
    <property type="component" value="Unplaced"/>
</dbReference>
<name>A0ABM1EMH8_PRICU</name>
<sequence>MGCGRSVAVSVPEKPRESMSKSEAALKAALLIQNWYRRYVARLEARRRAAWNIYQTIEYSGEQDQLKLYNFFNDMIDHISMSEPGKDKFSNLVSPTSGRFKANGEFFSLRVHTRNQTLRETEYEDDIYCHTIEIMS</sequence>
<dbReference type="RefSeq" id="XP_014673399.1">
    <property type="nucleotide sequence ID" value="XM_014817913.1"/>
</dbReference>
<evidence type="ECO:0000313" key="1">
    <source>
        <dbReference type="Proteomes" id="UP000695022"/>
    </source>
</evidence>
<keyword evidence="1" id="KW-1185">Reference proteome</keyword>
<proteinExistence type="predicted"/>
<accession>A0ABM1EMH8</accession>
<reference evidence="2" key="1">
    <citation type="submission" date="2025-08" db="UniProtKB">
        <authorList>
            <consortium name="RefSeq"/>
        </authorList>
    </citation>
    <scope>IDENTIFICATION</scope>
</reference>
<dbReference type="GeneID" id="106813705"/>